<proteinExistence type="predicted"/>
<organism evidence="2 3">
    <name type="scientific">Roseateles albus</name>
    <dbReference type="NCBI Taxonomy" id="2987525"/>
    <lineage>
        <taxon>Bacteria</taxon>
        <taxon>Pseudomonadati</taxon>
        <taxon>Pseudomonadota</taxon>
        <taxon>Betaproteobacteria</taxon>
        <taxon>Burkholderiales</taxon>
        <taxon>Sphaerotilaceae</taxon>
        <taxon>Roseateles</taxon>
    </lineage>
</organism>
<gene>
    <name evidence="2" type="ORF">PRZ03_14740</name>
</gene>
<feature type="signal peptide" evidence="1">
    <location>
        <begin position="1"/>
        <end position="26"/>
    </location>
</feature>
<keyword evidence="3" id="KW-1185">Reference proteome</keyword>
<reference evidence="2 3" key="1">
    <citation type="submission" date="2022-10" db="EMBL/GenBank/DDBJ databases">
        <title>Paucibacter sp. hw1 Genome sequencing.</title>
        <authorList>
            <person name="Park S."/>
        </authorList>
    </citation>
    <scope>NUCLEOTIDE SEQUENCE [LARGE SCALE GENOMIC DNA]</scope>
    <source>
        <strain evidence="3">hw1</strain>
    </source>
</reference>
<sequence length="184" mass="19691">MKRLAAAIALLLSLLILLSAGGSALAQATQARVSPEMARAKYVAAFGSYVEWPAGAFASADAPFIIGVMDDEPMLRLLEAGFKTSRLQGRPVEVKRIDNILQAAHVHLLYTPEGNSAPLRPLGGLPILTIGPGTGFLDRGGIIGLLMREDQVRFELNAKAAERSGLKVSAKLQQLALRTYEEGR</sequence>
<name>A0ABT5KFX5_9BURK</name>
<protein>
    <submittedName>
        <fullName evidence="2">YfiR family protein</fullName>
    </submittedName>
</protein>
<evidence type="ECO:0000313" key="2">
    <source>
        <dbReference type="EMBL" id="MDC8772839.1"/>
    </source>
</evidence>
<dbReference type="RefSeq" id="WP_263531695.1">
    <property type="nucleotide sequence ID" value="NZ_JAQQXT010000008.1"/>
</dbReference>
<evidence type="ECO:0000256" key="1">
    <source>
        <dbReference type="SAM" id="SignalP"/>
    </source>
</evidence>
<feature type="chain" id="PRO_5046862440" evidence="1">
    <location>
        <begin position="27"/>
        <end position="184"/>
    </location>
</feature>
<evidence type="ECO:0000313" key="3">
    <source>
        <dbReference type="Proteomes" id="UP001221189"/>
    </source>
</evidence>
<dbReference type="InterPro" id="IPR025293">
    <property type="entry name" value="YfiR/HmsC-like"/>
</dbReference>
<comment type="caution">
    <text evidence="2">The sequence shown here is derived from an EMBL/GenBank/DDBJ whole genome shotgun (WGS) entry which is preliminary data.</text>
</comment>
<dbReference type="Proteomes" id="UP001221189">
    <property type="component" value="Unassembled WGS sequence"/>
</dbReference>
<dbReference type="Pfam" id="PF13689">
    <property type="entry name" value="DUF4154"/>
    <property type="match status" value="1"/>
</dbReference>
<accession>A0ABT5KFX5</accession>
<keyword evidence="1" id="KW-0732">Signal</keyword>
<dbReference type="EMBL" id="JAQQXT010000008">
    <property type="protein sequence ID" value="MDC8772839.1"/>
    <property type="molecule type" value="Genomic_DNA"/>
</dbReference>